<keyword evidence="12" id="KW-0479">Metal-binding</keyword>
<dbReference type="EC" id="2.7.13.3" evidence="5"/>
<evidence type="ECO:0000256" key="11">
    <source>
        <dbReference type="ARBA" id="ARBA00022692"/>
    </source>
</evidence>
<dbReference type="InterPro" id="IPR001610">
    <property type="entry name" value="PAC"/>
</dbReference>
<dbReference type="InterPro" id="IPR013656">
    <property type="entry name" value="PAS_4"/>
</dbReference>
<dbReference type="InterPro" id="IPR036890">
    <property type="entry name" value="HATPase_C_sf"/>
</dbReference>
<keyword evidence="11" id="KW-0812">Transmembrane</keyword>
<evidence type="ECO:0000256" key="9">
    <source>
        <dbReference type="ARBA" id="ARBA00022490"/>
    </source>
</evidence>
<keyword evidence="17" id="KW-0411">Iron-sulfur</keyword>
<dbReference type="InterPro" id="IPR029016">
    <property type="entry name" value="GAF-like_dom_sf"/>
</dbReference>
<dbReference type="SUPFAM" id="SSF55874">
    <property type="entry name" value="ATPase domain of HSP90 chaperone/DNA topoisomerase II/histidine kinase"/>
    <property type="match status" value="1"/>
</dbReference>
<keyword evidence="9" id="KW-0963">Cytoplasm</keyword>
<evidence type="ECO:0000256" key="12">
    <source>
        <dbReference type="ARBA" id="ARBA00022723"/>
    </source>
</evidence>
<comment type="cofactor">
    <cofactor evidence="2">
        <name>[4Fe-4S] cluster</name>
        <dbReference type="ChEBI" id="CHEBI:49883"/>
    </cofactor>
</comment>
<evidence type="ECO:0000256" key="13">
    <source>
        <dbReference type="ARBA" id="ARBA00022777"/>
    </source>
</evidence>
<dbReference type="GO" id="GO:0005886">
    <property type="term" value="C:plasma membrane"/>
    <property type="evidence" value="ECO:0007669"/>
    <property type="project" value="UniProtKB-SubCell"/>
</dbReference>
<dbReference type="SUPFAM" id="SSF55781">
    <property type="entry name" value="GAF domain-like"/>
    <property type="match status" value="1"/>
</dbReference>
<reference evidence="23" key="1">
    <citation type="submission" date="2020-02" db="EMBL/GenBank/DDBJ databases">
        <authorList>
            <person name="Meier V. D."/>
        </authorList>
    </citation>
    <scope>NUCLEOTIDE SEQUENCE</scope>
    <source>
        <strain evidence="23">AVDCRST_MAG22</strain>
    </source>
</reference>
<comment type="catalytic activity">
    <reaction evidence="1">
        <text>ATP + protein L-histidine = ADP + protein N-phospho-L-histidine.</text>
        <dbReference type="EC" id="2.7.13.3"/>
    </reaction>
</comment>
<evidence type="ECO:0000313" key="23">
    <source>
        <dbReference type="EMBL" id="CAA9392721.1"/>
    </source>
</evidence>
<dbReference type="PRINTS" id="PR00344">
    <property type="entry name" value="BCTRLSENSOR"/>
</dbReference>
<evidence type="ECO:0000256" key="5">
    <source>
        <dbReference type="ARBA" id="ARBA00012438"/>
    </source>
</evidence>
<dbReference type="PROSITE" id="PS50109">
    <property type="entry name" value="HIS_KIN"/>
    <property type="match status" value="1"/>
</dbReference>
<evidence type="ECO:0000256" key="7">
    <source>
        <dbReference type="ARBA" id="ARBA00022475"/>
    </source>
</evidence>
<dbReference type="Pfam" id="PF01590">
    <property type="entry name" value="GAF"/>
    <property type="match status" value="1"/>
</dbReference>
<feature type="domain" description="Histidine kinase" evidence="21">
    <location>
        <begin position="580"/>
        <end position="668"/>
    </location>
</feature>
<sequence length="676" mass="74481">MSSSANPKDRPGTRGSVRHGRELERLAALEYLGAARPEADHVLQELVDEVRGVFGTDLCMVNLILSDVQYFRAWSGDLAEDLAEARQDPRGRSMCRYVIEDEAPLVVEDFLATERFKDQYFCVNYGIRFYAGTPLVTSDGQVVGTLCLLSTRPTTFGEEQMRVLGAFARAVVGRLELLGVLEREQAAREREARRGRELQQTLDSLSAHIAILDGSGEIVAVNAVWRAFARKNGGDPERVSEGANYLRVCDSATTRNSEDAAAFAEGIRAVLSGRRESFELEYPCHSPTERRWFIGRVTPYFRDERPGVVVAHENITARKLAEEALRDQKVLLETILGQAADAITVCDDGGRFTFANAAARRMALRDPEGTTLDITPEVWGTAHYPDGGPIPREEWSISRALRGETTVGREARMVRPDGSHYDVLISAAPLNNADGKLVGAVAGLLDITEHKRAEGERDLLRQQEIEARTQREERRRVARDLHDVVLQDLSGALQSLRLTHLRAKGSGTDLDLGEELEALGRATSGLRTAMYDLRHEKERPFVKSVESLVELNRQLTPGRETALEVERGLPEELPREVNVELLRVLQEALVNARRHSGARNVRVRLRVEGGALVAGVIDDGKGFDTASTRAGVGISAMRERVEGLGGRIEIKSQPGGGTNVTVTVPLEAGTPAPRRL</sequence>
<dbReference type="InterPro" id="IPR050482">
    <property type="entry name" value="Sensor_HK_TwoCompSys"/>
</dbReference>
<evidence type="ECO:0000256" key="18">
    <source>
        <dbReference type="ARBA" id="ARBA00023136"/>
    </source>
</evidence>
<name>A0A6J4NUF0_9ACTN</name>
<dbReference type="Gene3D" id="3.30.565.10">
    <property type="entry name" value="Histidine kinase-like ATPase, C-terminal domain"/>
    <property type="match status" value="1"/>
</dbReference>
<dbReference type="GO" id="GO:0046872">
    <property type="term" value="F:metal ion binding"/>
    <property type="evidence" value="ECO:0007669"/>
    <property type="project" value="UniProtKB-KW"/>
</dbReference>
<dbReference type="SMART" id="SM00065">
    <property type="entry name" value="GAF"/>
    <property type="match status" value="1"/>
</dbReference>
<evidence type="ECO:0000256" key="15">
    <source>
        <dbReference type="ARBA" id="ARBA00023004"/>
    </source>
</evidence>
<feature type="domain" description="PAC" evidence="22">
    <location>
        <begin position="407"/>
        <end position="459"/>
    </location>
</feature>
<dbReference type="PANTHER" id="PTHR24421">
    <property type="entry name" value="NITRATE/NITRITE SENSOR PROTEIN NARX-RELATED"/>
    <property type="match status" value="1"/>
</dbReference>
<dbReference type="AlphaFoldDB" id="A0A6J4NUF0"/>
<dbReference type="InterPro" id="IPR004358">
    <property type="entry name" value="Sig_transdc_His_kin-like_C"/>
</dbReference>
<dbReference type="InterPro" id="IPR003018">
    <property type="entry name" value="GAF"/>
</dbReference>
<organism evidence="23">
    <name type="scientific">uncultured Rubrobacteraceae bacterium</name>
    <dbReference type="NCBI Taxonomy" id="349277"/>
    <lineage>
        <taxon>Bacteria</taxon>
        <taxon>Bacillati</taxon>
        <taxon>Actinomycetota</taxon>
        <taxon>Rubrobacteria</taxon>
        <taxon>Rubrobacterales</taxon>
        <taxon>Rubrobacteraceae</taxon>
        <taxon>environmental samples</taxon>
    </lineage>
</organism>
<dbReference type="GO" id="GO:0051539">
    <property type="term" value="F:4 iron, 4 sulfur cluster binding"/>
    <property type="evidence" value="ECO:0007669"/>
    <property type="project" value="UniProtKB-KW"/>
</dbReference>
<dbReference type="CDD" id="cd00130">
    <property type="entry name" value="PAS"/>
    <property type="match status" value="1"/>
</dbReference>
<dbReference type="EMBL" id="CADCUV010000034">
    <property type="protein sequence ID" value="CAA9392721.1"/>
    <property type="molecule type" value="Genomic_DNA"/>
</dbReference>
<evidence type="ECO:0000256" key="19">
    <source>
        <dbReference type="ARBA" id="ARBA00024827"/>
    </source>
</evidence>
<gene>
    <name evidence="23" type="ORF">AVDCRST_MAG22-710</name>
</gene>
<dbReference type="SMART" id="SM00387">
    <property type="entry name" value="HATPase_c"/>
    <property type="match status" value="1"/>
</dbReference>
<dbReference type="CDD" id="cd16917">
    <property type="entry name" value="HATPase_UhpB-NarQ-NarX-like"/>
    <property type="match status" value="1"/>
</dbReference>
<dbReference type="Pfam" id="PF07730">
    <property type="entry name" value="HisKA_3"/>
    <property type="match status" value="1"/>
</dbReference>
<dbReference type="Pfam" id="PF02518">
    <property type="entry name" value="HATPase_c"/>
    <property type="match status" value="1"/>
</dbReference>
<evidence type="ECO:0000256" key="2">
    <source>
        <dbReference type="ARBA" id="ARBA00001966"/>
    </source>
</evidence>
<dbReference type="InterPro" id="IPR000700">
    <property type="entry name" value="PAS-assoc_C"/>
</dbReference>
<dbReference type="SMART" id="SM00086">
    <property type="entry name" value="PAC"/>
    <property type="match status" value="2"/>
</dbReference>
<keyword evidence="15" id="KW-0408">Iron</keyword>
<keyword evidence="14" id="KW-1133">Transmembrane helix</keyword>
<dbReference type="NCBIfam" id="TIGR00229">
    <property type="entry name" value="sensory_box"/>
    <property type="match status" value="1"/>
</dbReference>
<dbReference type="InterPro" id="IPR000014">
    <property type="entry name" value="PAS"/>
</dbReference>
<evidence type="ECO:0000256" key="17">
    <source>
        <dbReference type="ARBA" id="ARBA00023014"/>
    </source>
</evidence>
<keyword evidence="18" id="KW-0472">Membrane</keyword>
<dbReference type="PROSITE" id="PS50113">
    <property type="entry name" value="PAC"/>
    <property type="match status" value="1"/>
</dbReference>
<comment type="function">
    <text evidence="19">Member of the two-component regulatory system NreB/NreC involved in the control of dissimilatory nitrate/nitrite reduction in response to oxygen. NreB functions as a direct oxygen sensor histidine kinase which is autophosphorylated, in the absence of oxygen, probably at the conserved histidine residue, and transfers its phosphate group probably to a conserved aspartate residue of NreC. NreB/NreC activates the expression of the nitrate (narGHJI) and nitrite (nir) reductase operons, as well as the putative nitrate transporter gene narT.</text>
</comment>
<evidence type="ECO:0000256" key="6">
    <source>
        <dbReference type="ARBA" id="ARBA00017322"/>
    </source>
</evidence>
<keyword evidence="7" id="KW-1003">Cell membrane</keyword>
<evidence type="ECO:0000256" key="3">
    <source>
        <dbReference type="ARBA" id="ARBA00004496"/>
    </source>
</evidence>
<protein>
    <recommendedName>
        <fullName evidence="6">Oxygen sensor histidine kinase NreB</fullName>
        <ecNumber evidence="5">2.7.13.3</ecNumber>
    </recommendedName>
    <alternativeName>
        <fullName evidence="20">Nitrogen regulation protein B</fullName>
    </alternativeName>
</protein>
<keyword evidence="16" id="KW-0902">Two-component regulatory system</keyword>
<dbReference type="InterPro" id="IPR035965">
    <property type="entry name" value="PAS-like_dom_sf"/>
</dbReference>
<dbReference type="InterPro" id="IPR003594">
    <property type="entry name" value="HATPase_dom"/>
</dbReference>
<evidence type="ECO:0000259" key="21">
    <source>
        <dbReference type="PROSITE" id="PS50109"/>
    </source>
</evidence>
<dbReference type="InterPro" id="IPR005467">
    <property type="entry name" value="His_kinase_dom"/>
</dbReference>
<keyword evidence="8" id="KW-0004">4Fe-4S</keyword>
<evidence type="ECO:0000256" key="1">
    <source>
        <dbReference type="ARBA" id="ARBA00000085"/>
    </source>
</evidence>
<evidence type="ECO:0000256" key="8">
    <source>
        <dbReference type="ARBA" id="ARBA00022485"/>
    </source>
</evidence>
<dbReference type="PANTHER" id="PTHR24421:SF37">
    <property type="entry name" value="SENSOR HISTIDINE KINASE NARS"/>
    <property type="match status" value="1"/>
</dbReference>
<evidence type="ECO:0000259" key="22">
    <source>
        <dbReference type="PROSITE" id="PS50113"/>
    </source>
</evidence>
<comment type="subcellular location">
    <subcellularLocation>
        <location evidence="4">Cell membrane</location>
        <topology evidence="4">Multi-pass membrane protein</topology>
    </subcellularLocation>
    <subcellularLocation>
        <location evidence="3">Cytoplasm</location>
    </subcellularLocation>
</comment>
<evidence type="ECO:0000256" key="4">
    <source>
        <dbReference type="ARBA" id="ARBA00004651"/>
    </source>
</evidence>
<accession>A0A6J4NUF0</accession>
<keyword evidence="13" id="KW-0418">Kinase</keyword>
<evidence type="ECO:0000256" key="16">
    <source>
        <dbReference type="ARBA" id="ARBA00023012"/>
    </source>
</evidence>
<dbReference type="Gene3D" id="3.30.450.20">
    <property type="entry name" value="PAS domain"/>
    <property type="match status" value="2"/>
</dbReference>
<dbReference type="InterPro" id="IPR011712">
    <property type="entry name" value="Sig_transdc_His_kin_sub3_dim/P"/>
</dbReference>
<keyword evidence="10" id="KW-0808">Transferase</keyword>
<proteinExistence type="predicted"/>
<dbReference type="SUPFAM" id="SSF55785">
    <property type="entry name" value="PYP-like sensor domain (PAS domain)"/>
    <property type="match status" value="2"/>
</dbReference>
<evidence type="ECO:0000256" key="20">
    <source>
        <dbReference type="ARBA" id="ARBA00030800"/>
    </source>
</evidence>
<evidence type="ECO:0000256" key="10">
    <source>
        <dbReference type="ARBA" id="ARBA00022679"/>
    </source>
</evidence>
<dbReference type="GO" id="GO:0000155">
    <property type="term" value="F:phosphorelay sensor kinase activity"/>
    <property type="evidence" value="ECO:0007669"/>
    <property type="project" value="InterPro"/>
</dbReference>
<dbReference type="Pfam" id="PF08448">
    <property type="entry name" value="PAS_4"/>
    <property type="match status" value="2"/>
</dbReference>
<dbReference type="GO" id="GO:0005737">
    <property type="term" value="C:cytoplasm"/>
    <property type="evidence" value="ECO:0007669"/>
    <property type="project" value="UniProtKB-SubCell"/>
</dbReference>
<dbReference type="Gene3D" id="3.30.450.40">
    <property type="match status" value="1"/>
</dbReference>
<evidence type="ECO:0000256" key="14">
    <source>
        <dbReference type="ARBA" id="ARBA00022989"/>
    </source>
</evidence>
<dbReference type="Gene3D" id="1.20.5.1930">
    <property type="match status" value="1"/>
</dbReference>
<dbReference type="GO" id="GO:0046983">
    <property type="term" value="F:protein dimerization activity"/>
    <property type="evidence" value="ECO:0007669"/>
    <property type="project" value="InterPro"/>
</dbReference>